<evidence type="ECO:0000256" key="1">
    <source>
        <dbReference type="SAM" id="Coils"/>
    </source>
</evidence>
<keyword evidence="4" id="KW-1185">Reference proteome</keyword>
<evidence type="ECO:0000256" key="2">
    <source>
        <dbReference type="SAM" id="Phobius"/>
    </source>
</evidence>
<organism evidence="3 4">
    <name type="scientific">Breznakia pachnodae</name>
    <dbReference type="NCBI Taxonomy" id="265178"/>
    <lineage>
        <taxon>Bacteria</taxon>
        <taxon>Bacillati</taxon>
        <taxon>Bacillota</taxon>
        <taxon>Erysipelotrichia</taxon>
        <taxon>Erysipelotrichales</taxon>
        <taxon>Erysipelotrichaceae</taxon>
        <taxon>Breznakia</taxon>
    </lineage>
</organism>
<proteinExistence type="predicted"/>
<protein>
    <recommendedName>
        <fullName evidence="5">DUF2304 domain-containing protein</fullName>
    </recommendedName>
</protein>
<gene>
    <name evidence="3" type="ORF">J2S15_000527</name>
</gene>
<name>A0ABU0DZB6_9FIRM</name>
<dbReference type="Pfam" id="PF10066">
    <property type="entry name" value="DUF2304"/>
    <property type="match status" value="1"/>
</dbReference>
<feature type="transmembrane region" description="Helical" evidence="2">
    <location>
        <begin position="69"/>
        <end position="89"/>
    </location>
</feature>
<keyword evidence="2" id="KW-1133">Transmembrane helix</keyword>
<evidence type="ECO:0008006" key="5">
    <source>
        <dbReference type="Google" id="ProtNLM"/>
    </source>
</evidence>
<comment type="caution">
    <text evidence="3">The sequence shown here is derived from an EMBL/GenBank/DDBJ whole genome shotgun (WGS) entry which is preliminary data.</text>
</comment>
<dbReference type="RefSeq" id="WP_307405204.1">
    <property type="nucleotide sequence ID" value="NZ_JAUSUR010000001.1"/>
</dbReference>
<keyword evidence="2" id="KW-0812">Transmembrane</keyword>
<dbReference type="Proteomes" id="UP001230220">
    <property type="component" value="Unassembled WGS sequence"/>
</dbReference>
<evidence type="ECO:0000313" key="3">
    <source>
        <dbReference type="EMBL" id="MDQ0359796.1"/>
    </source>
</evidence>
<dbReference type="EMBL" id="JAUSUR010000001">
    <property type="protein sequence ID" value="MDQ0359796.1"/>
    <property type="molecule type" value="Genomic_DNA"/>
</dbReference>
<feature type="transmembrane region" description="Helical" evidence="2">
    <location>
        <begin position="36"/>
        <end position="57"/>
    </location>
</feature>
<keyword evidence="2" id="KW-0472">Membrane</keyword>
<feature type="transmembrane region" description="Helical" evidence="2">
    <location>
        <begin position="6"/>
        <end position="24"/>
    </location>
</feature>
<evidence type="ECO:0000313" key="4">
    <source>
        <dbReference type="Proteomes" id="UP001230220"/>
    </source>
</evidence>
<sequence length="117" mass="13473">MENNLRLAIFLVALVLLLFVMYLLRKGRLPIKFALLWFTAILLLLIVAILPDMLLWLMNLVGFVTLSNLIIGILFVILIFITISLTVIISGQREKIRILIQEVSILKEEVDNLENRK</sequence>
<accession>A0ABU0DZB6</accession>
<keyword evidence="1" id="KW-0175">Coiled coil</keyword>
<feature type="coiled-coil region" evidence="1">
    <location>
        <begin position="89"/>
        <end position="116"/>
    </location>
</feature>
<reference evidence="3 4" key="1">
    <citation type="submission" date="2023-07" db="EMBL/GenBank/DDBJ databases">
        <title>Genomic Encyclopedia of Type Strains, Phase IV (KMG-IV): sequencing the most valuable type-strain genomes for metagenomic binning, comparative biology and taxonomic classification.</title>
        <authorList>
            <person name="Goeker M."/>
        </authorList>
    </citation>
    <scope>NUCLEOTIDE SEQUENCE [LARGE SCALE GENOMIC DNA]</scope>
    <source>
        <strain evidence="3 4">DSM 16784</strain>
    </source>
</reference>
<dbReference type="InterPro" id="IPR019277">
    <property type="entry name" value="DUF2304"/>
</dbReference>